<accession>A0ABX0SCX5</accession>
<sequence>MASVVGQGTTFNLPNYAGELFNISPTETPFLSAIGGLTGGKGVNAKEWEWQTATIRNTAAGDTALEGANAPTANNQTRTSVSNVVEIHHKAIEVSYTKQAATQQLAGVNTDQTNPVTDELAFQTNLELSAIAIDIEKSFLSGTYAKPADNALPRKTRGILSAITTNVNAAADPATPRALSKAIVDETLATMSANGAPLTQDRTVLLMHPATKVKVSNLYGTAPLAAAVQSRTVGGVNITDLVTDFGTFGIMTDRWFPLGQIGIIDLSVCQPVFLRIPGKGFLFVEPLAKVGSSDKYQIYGECGLEYGPEVYHGLIKDLS</sequence>
<protein>
    <recommendedName>
        <fullName evidence="3">Major capsid protein</fullName>
    </recommendedName>
</protein>
<organism evidence="1 2">
    <name type="scientific">Brooklawnia cerclae</name>
    <dbReference type="NCBI Taxonomy" id="349934"/>
    <lineage>
        <taxon>Bacteria</taxon>
        <taxon>Bacillati</taxon>
        <taxon>Actinomycetota</taxon>
        <taxon>Actinomycetes</taxon>
        <taxon>Propionibacteriales</taxon>
        <taxon>Propionibacteriaceae</taxon>
        <taxon>Brooklawnia</taxon>
    </lineage>
</organism>
<dbReference type="InterPro" id="IPR035198">
    <property type="entry name" value="SU10_MCP"/>
</dbReference>
<evidence type="ECO:0000313" key="1">
    <source>
        <dbReference type="EMBL" id="NIH56253.1"/>
    </source>
</evidence>
<keyword evidence="2" id="KW-1185">Reference proteome</keyword>
<gene>
    <name evidence="1" type="ORF">FB473_000898</name>
</gene>
<evidence type="ECO:0000313" key="2">
    <source>
        <dbReference type="Proteomes" id="UP000749311"/>
    </source>
</evidence>
<dbReference type="RefSeq" id="WP_167165225.1">
    <property type="nucleotide sequence ID" value="NZ_BAAAOO010000002.1"/>
</dbReference>
<dbReference type="Pfam" id="PF17236">
    <property type="entry name" value="SU10_MCP"/>
    <property type="match status" value="1"/>
</dbReference>
<name>A0ABX0SCX5_9ACTN</name>
<reference evidence="1 2" key="1">
    <citation type="submission" date="2020-02" db="EMBL/GenBank/DDBJ databases">
        <title>Sequencing the genomes of 1000 actinobacteria strains.</title>
        <authorList>
            <person name="Klenk H.-P."/>
        </authorList>
    </citation>
    <scope>NUCLEOTIDE SEQUENCE [LARGE SCALE GENOMIC DNA]</scope>
    <source>
        <strain evidence="1 2">DSM 19609</strain>
    </source>
</reference>
<proteinExistence type="predicted"/>
<dbReference type="EMBL" id="JAAMOZ010000001">
    <property type="protein sequence ID" value="NIH56253.1"/>
    <property type="molecule type" value="Genomic_DNA"/>
</dbReference>
<dbReference type="Proteomes" id="UP000749311">
    <property type="component" value="Unassembled WGS sequence"/>
</dbReference>
<evidence type="ECO:0008006" key="3">
    <source>
        <dbReference type="Google" id="ProtNLM"/>
    </source>
</evidence>
<comment type="caution">
    <text evidence="1">The sequence shown here is derived from an EMBL/GenBank/DDBJ whole genome shotgun (WGS) entry which is preliminary data.</text>
</comment>